<organism evidence="3 4">
    <name type="scientific">candidate division WWE3 bacterium RIFCSPHIGHO2_01_FULL_35_17</name>
    <dbReference type="NCBI Taxonomy" id="1802614"/>
    <lineage>
        <taxon>Bacteria</taxon>
        <taxon>Katanobacteria</taxon>
    </lineage>
</organism>
<comment type="caution">
    <text evidence="3">The sequence shown here is derived from an EMBL/GenBank/DDBJ whole genome shotgun (WGS) entry which is preliminary data.</text>
</comment>
<feature type="transmembrane region" description="Helical" evidence="2">
    <location>
        <begin position="29"/>
        <end position="51"/>
    </location>
</feature>
<feature type="compositionally biased region" description="Low complexity" evidence="1">
    <location>
        <begin position="58"/>
        <end position="67"/>
    </location>
</feature>
<feature type="region of interest" description="Disordered" evidence="1">
    <location>
        <begin position="58"/>
        <end position="78"/>
    </location>
</feature>
<proteinExistence type="predicted"/>
<accession>A0A1F4UPZ7</accession>
<evidence type="ECO:0000313" key="3">
    <source>
        <dbReference type="EMBL" id="OGC47025.1"/>
    </source>
</evidence>
<keyword evidence="2" id="KW-0472">Membrane</keyword>
<reference evidence="3 4" key="1">
    <citation type="journal article" date="2016" name="Nat. Commun.">
        <title>Thousands of microbial genomes shed light on interconnected biogeochemical processes in an aquifer system.</title>
        <authorList>
            <person name="Anantharaman K."/>
            <person name="Brown C.T."/>
            <person name="Hug L.A."/>
            <person name="Sharon I."/>
            <person name="Castelle C.J."/>
            <person name="Probst A.J."/>
            <person name="Thomas B.C."/>
            <person name="Singh A."/>
            <person name="Wilkins M.J."/>
            <person name="Karaoz U."/>
            <person name="Brodie E.L."/>
            <person name="Williams K.H."/>
            <person name="Hubbard S.S."/>
            <person name="Banfield J.F."/>
        </authorList>
    </citation>
    <scope>NUCLEOTIDE SEQUENCE [LARGE SCALE GENOMIC DNA]</scope>
</reference>
<sequence length="416" mass="46163">MEDKIPQEEVREENLQTPIKTKNPVNKKIIWILVGLVVILGLALTYLSYLLNNSRTSVVENTPTSETSESEGISEDPTANWKTYTNEEYGFSFKYPAQFYLKAFPPNSITIANEPLPDGQLDPTRRISITVDSLYSGKYEQIRNAKAGADVSEAHHAVDVVIEKVRNFTVDSADAVEYYRDGVSKQSEIGRGFIGYERIILIRSPEDKYIQLLLTSSSVEETNQWSDTFDQILSTFEFGDAVEIDKTATTSIDVYASLDIDPSNLPAKNKYLFTYPSSNVGSVEMAYDSGNRVSGISLHLSNGTDLAISPSFEGSSISYYDADDKPNVKIISNSNFMEKLSRVLGISGYLYVTGYGEGSVGCSHWDPLPLACHMSNAYFNKIGGYNINCNTKDIAKVKMCDDIVEDLDISVSQIDL</sequence>
<dbReference type="AlphaFoldDB" id="A0A1F4UPZ7"/>
<keyword evidence="2" id="KW-0812">Transmembrane</keyword>
<protein>
    <submittedName>
        <fullName evidence="3">Uncharacterized protein</fullName>
    </submittedName>
</protein>
<name>A0A1F4UPZ7_UNCKA</name>
<dbReference type="Proteomes" id="UP000176444">
    <property type="component" value="Unassembled WGS sequence"/>
</dbReference>
<keyword evidence="2" id="KW-1133">Transmembrane helix</keyword>
<evidence type="ECO:0000313" key="4">
    <source>
        <dbReference type="Proteomes" id="UP000176444"/>
    </source>
</evidence>
<dbReference type="EMBL" id="MEUX01000023">
    <property type="protein sequence ID" value="OGC47025.1"/>
    <property type="molecule type" value="Genomic_DNA"/>
</dbReference>
<evidence type="ECO:0000256" key="2">
    <source>
        <dbReference type="SAM" id="Phobius"/>
    </source>
</evidence>
<gene>
    <name evidence="3" type="ORF">A2713_02205</name>
</gene>
<evidence type="ECO:0000256" key="1">
    <source>
        <dbReference type="SAM" id="MobiDB-lite"/>
    </source>
</evidence>